<protein>
    <submittedName>
        <fullName evidence="1">Uncharacterized protein</fullName>
    </submittedName>
</protein>
<dbReference type="EMBL" id="JAOZEW010000001">
    <property type="protein sequence ID" value="MCV9926264.1"/>
    <property type="molecule type" value="Genomic_DNA"/>
</dbReference>
<reference evidence="1" key="1">
    <citation type="submission" date="2022-10" db="EMBL/GenBank/DDBJ databases">
        <title>Two novel species of Flavobacterium.</title>
        <authorList>
            <person name="Liu Q."/>
            <person name="Xin Y.-H."/>
        </authorList>
    </citation>
    <scope>NUCLEOTIDE SEQUENCE</scope>
    <source>
        <strain evidence="1">LS1R49</strain>
    </source>
</reference>
<organism evidence="1 2">
    <name type="scientific">Flavobacterium shii</name>
    <dbReference type="NCBI Taxonomy" id="2987687"/>
    <lineage>
        <taxon>Bacteria</taxon>
        <taxon>Pseudomonadati</taxon>
        <taxon>Bacteroidota</taxon>
        <taxon>Flavobacteriia</taxon>
        <taxon>Flavobacteriales</taxon>
        <taxon>Flavobacteriaceae</taxon>
        <taxon>Flavobacterium</taxon>
    </lineage>
</organism>
<dbReference type="AlphaFoldDB" id="A0A9X3C3Y6"/>
<dbReference type="RefSeq" id="WP_264204467.1">
    <property type="nucleotide sequence ID" value="NZ_JAOZEW010000001.1"/>
</dbReference>
<dbReference type="Proteomes" id="UP001151079">
    <property type="component" value="Unassembled WGS sequence"/>
</dbReference>
<evidence type="ECO:0000313" key="1">
    <source>
        <dbReference type="EMBL" id="MCV9926264.1"/>
    </source>
</evidence>
<keyword evidence="2" id="KW-1185">Reference proteome</keyword>
<accession>A0A9X3C3Y6</accession>
<comment type="caution">
    <text evidence="1">The sequence shown here is derived from an EMBL/GenBank/DDBJ whole genome shotgun (WGS) entry which is preliminary data.</text>
</comment>
<sequence>MNVLKSLEDFKKESNVLESAQLKQVSGGYIRKWQEPTCVGDRSDISYMEAEYRYNGREYVLYGVAFQRKVVWGSLEGGT</sequence>
<proteinExistence type="predicted"/>
<evidence type="ECO:0000313" key="2">
    <source>
        <dbReference type="Proteomes" id="UP001151079"/>
    </source>
</evidence>
<gene>
    <name evidence="1" type="ORF">OIU83_01260</name>
</gene>
<name>A0A9X3C3Y6_9FLAO</name>